<organism evidence="2 3">
    <name type="scientific">Panicum virgatum</name>
    <name type="common">Blackwell switchgrass</name>
    <dbReference type="NCBI Taxonomy" id="38727"/>
    <lineage>
        <taxon>Eukaryota</taxon>
        <taxon>Viridiplantae</taxon>
        <taxon>Streptophyta</taxon>
        <taxon>Embryophyta</taxon>
        <taxon>Tracheophyta</taxon>
        <taxon>Spermatophyta</taxon>
        <taxon>Magnoliopsida</taxon>
        <taxon>Liliopsida</taxon>
        <taxon>Poales</taxon>
        <taxon>Poaceae</taxon>
        <taxon>PACMAD clade</taxon>
        <taxon>Panicoideae</taxon>
        <taxon>Panicodae</taxon>
        <taxon>Paniceae</taxon>
        <taxon>Panicinae</taxon>
        <taxon>Panicum</taxon>
        <taxon>Panicum sect. Hiantes</taxon>
    </lineage>
</organism>
<evidence type="ECO:0000256" key="1">
    <source>
        <dbReference type="SAM" id="MobiDB-lite"/>
    </source>
</evidence>
<evidence type="ECO:0000313" key="3">
    <source>
        <dbReference type="Proteomes" id="UP000823388"/>
    </source>
</evidence>
<dbReference type="Proteomes" id="UP000823388">
    <property type="component" value="Chromosome 2K"/>
</dbReference>
<feature type="region of interest" description="Disordered" evidence="1">
    <location>
        <begin position="1"/>
        <end position="110"/>
    </location>
</feature>
<reference evidence="2" key="1">
    <citation type="submission" date="2020-05" db="EMBL/GenBank/DDBJ databases">
        <title>WGS assembly of Panicum virgatum.</title>
        <authorList>
            <person name="Lovell J.T."/>
            <person name="Jenkins J."/>
            <person name="Shu S."/>
            <person name="Juenger T.E."/>
            <person name="Schmutz J."/>
        </authorList>
    </citation>
    <scope>NUCLEOTIDE SEQUENCE</scope>
    <source>
        <strain evidence="2">AP13</strain>
    </source>
</reference>
<comment type="caution">
    <text evidence="2">The sequence shown here is derived from an EMBL/GenBank/DDBJ whole genome shotgun (WGS) entry which is preliminary data.</text>
</comment>
<gene>
    <name evidence="2" type="ORF">PVAP13_2KG533366</name>
</gene>
<feature type="compositionally biased region" description="Basic and acidic residues" evidence="1">
    <location>
        <begin position="49"/>
        <end position="60"/>
    </location>
</feature>
<sequence>MSSAAPRDSQRRPVPPHEPWWRLMPRPALPSAPGRRAGSGSPPWPTLAAEKESMAADQPRRRISHRTQSPWEEGGQRVSPGGESARGPAASRHRAIGCPPGRRVLGGGGL</sequence>
<proteinExistence type="predicted"/>
<keyword evidence="3" id="KW-1185">Reference proteome</keyword>
<dbReference type="EMBL" id="CM029039">
    <property type="protein sequence ID" value="KAG2646748.1"/>
    <property type="molecule type" value="Genomic_DNA"/>
</dbReference>
<accession>A0A8T0WHT5</accession>
<protein>
    <submittedName>
        <fullName evidence="2">Uncharacterized protein</fullName>
    </submittedName>
</protein>
<dbReference type="AlphaFoldDB" id="A0A8T0WHT5"/>
<evidence type="ECO:0000313" key="2">
    <source>
        <dbReference type="EMBL" id="KAG2646748.1"/>
    </source>
</evidence>
<name>A0A8T0WHT5_PANVG</name>